<protein>
    <submittedName>
        <fullName evidence="2">DUF4440 domain-containing protein</fullName>
    </submittedName>
</protein>
<comment type="caution">
    <text evidence="2">The sequence shown here is derived from an EMBL/GenBank/DDBJ whole genome shotgun (WGS) entry which is preliminary data.</text>
</comment>
<dbReference type="InterPro" id="IPR027843">
    <property type="entry name" value="DUF4440"/>
</dbReference>
<keyword evidence="3" id="KW-1185">Reference proteome</keyword>
<dbReference type="InterPro" id="IPR015947">
    <property type="entry name" value="PUA-like_sf"/>
</dbReference>
<dbReference type="PANTHER" id="PTHR39203:SF1">
    <property type="entry name" value="CYTOPLASMIC PROTEIN"/>
    <property type="match status" value="1"/>
</dbReference>
<dbReference type="InterPro" id="IPR032710">
    <property type="entry name" value="NTF2-like_dom_sf"/>
</dbReference>
<dbReference type="AlphaFoldDB" id="A0AA44DF39"/>
<dbReference type="InterPro" id="IPR007374">
    <property type="entry name" value="ASCH_domain"/>
</dbReference>
<dbReference type="SUPFAM" id="SSF54427">
    <property type="entry name" value="NTF2-like"/>
    <property type="match status" value="1"/>
</dbReference>
<dbReference type="Pfam" id="PF04266">
    <property type="entry name" value="ASCH"/>
    <property type="match status" value="1"/>
</dbReference>
<reference evidence="2 3" key="1">
    <citation type="submission" date="2020-04" db="EMBL/GenBank/DDBJ databases">
        <title>MicrobeNet Type strains.</title>
        <authorList>
            <person name="Nicholson A.C."/>
        </authorList>
    </citation>
    <scope>NUCLEOTIDE SEQUENCE [LARGE SCALE GENOMIC DNA]</scope>
    <source>
        <strain evidence="2 3">DSM 40738</strain>
    </source>
</reference>
<accession>A0AA44DF39</accession>
<dbReference type="SMART" id="SM01022">
    <property type="entry name" value="ASCH"/>
    <property type="match status" value="1"/>
</dbReference>
<dbReference type="EMBL" id="JAAXOU010000125">
    <property type="protein sequence ID" value="NKY14966.1"/>
    <property type="molecule type" value="Genomic_DNA"/>
</dbReference>
<evidence type="ECO:0000259" key="1">
    <source>
        <dbReference type="SMART" id="SM01022"/>
    </source>
</evidence>
<evidence type="ECO:0000313" key="2">
    <source>
        <dbReference type="EMBL" id="NKY14966.1"/>
    </source>
</evidence>
<feature type="domain" description="ASCH" evidence="1">
    <location>
        <begin position="12"/>
        <end position="138"/>
    </location>
</feature>
<dbReference type="InterPro" id="IPR009326">
    <property type="entry name" value="DUF984"/>
</dbReference>
<proteinExistence type="predicted"/>
<dbReference type="Gene3D" id="3.10.400.10">
    <property type="entry name" value="Sulfate adenylyltransferase"/>
    <property type="match status" value="1"/>
</dbReference>
<sequence>MSGHRHPAPYEPALPGPLRDRLVAAVLTGTRTAATGLLAEHAAGGGPLPAPGDRTVLTDSAGRAVAVVEVTGVRVLPLGAVDLAHVLDEGAGHRSVAGWRAAKEALWHGEAVRAVLGDPRFTVDDTTPVVAQRFRVVDFPDPVAAAVAGELRLLEPAVRTSREEAARLLDPEFTEVGASGRRWTREEMLAELPAMEGGAADGPRHEVSGMAGVPLAPGVVHLTYETILGGRRVRRSSLWRRAADGTGAPWRMYHHQGTPVPDGA</sequence>
<dbReference type="Proteomes" id="UP000570003">
    <property type="component" value="Unassembled WGS sequence"/>
</dbReference>
<dbReference type="PANTHER" id="PTHR39203">
    <property type="entry name" value="CYTOPLASMIC PROTEIN-RELATED"/>
    <property type="match status" value="1"/>
</dbReference>
<name>A0AA44DF39_STRE0</name>
<dbReference type="Pfam" id="PF14534">
    <property type="entry name" value="DUF4440"/>
    <property type="match status" value="1"/>
</dbReference>
<evidence type="ECO:0000313" key="3">
    <source>
        <dbReference type="Proteomes" id="UP000570003"/>
    </source>
</evidence>
<dbReference type="SUPFAM" id="SSF88697">
    <property type="entry name" value="PUA domain-like"/>
    <property type="match status" value="1"/>
</dbReference>
<organism evidence="2 3">
    <name type="scientific">Streptomyces somaliensis (strain ATCC 33201 / DSM 40738 / JCM 12659 / KCTC 9044 / NCTC 11332 / NRRL B-12077 / IP 733)</name>
    <dbReference type="NCBI Taxonomy" id="1134445"/>
    <lineage>
        <taxon>Bacteria</taxon>
        <taxon>Bacillati</taxon>
        <taxon>Actinomycetota</taxon>
        <taxon>Actinomycetes</taxon>
        <taxon>Kitasatosporales</taxon>
        <taxon>Streptomycetaceae</taxon>
        <taxon>Streptomyces</taxon>
    </lineage>
</organism>
<gene>
    <name evidence="2" type="ORF">HGA06_12585</name>
</gene>
<dbReference type="Gene3D" id="3.10.450.50">
    <property type="match status" value="1"/>
</dbReference>